<proteinExistence type="predicted"/>
<dbReference type="GO" id="GO:0016829">
    <property type="term" value="F:lyase activity"/>
    <property type="evidence" value="ECO:0007669"/>
    <property type="project" value="UniProtKB-KW"/>
</dbReference>
<sequence length="512" mass="60594">MAKILRLILGDQLNHSHSWFKEKNNEVTYVLMEVMQEQHYVKHHIQKIVGFFSAMRQFASELKDEGHQVIYYYLDAQENQQNFTQNLNWLIQKLGIEKFEYQMPDEYRLDQQFKAYSKSISIPSAIFDTEHFYTTKEEVKEFFKGKKQYLMENFYRYMRKKHHILVDNNLDPVGGQWNFDHENRKKYDGKTPLKKPLTFKRDVTDLVKMLKQMEVPSFGKITQKEFSYPICREDGLALLAYFCDELLPAFGKYEDAMLKEHHTLFHSCLSFALNLKMISPQEVVNQVISTWKLNQETIDMAQVEGFVRQVIGWREYMRGIYWAEMPQFAQQNFLENKNALPSWFWDGQVKMNCLKQCINNSLDNAYAHHIQRLMVIGNFTLLAGCHPDEVDKWYLGVYADAAEWVQITNTRGMSQFADGGIVGSKPYVASANYINKMSNYCKGCVYDKDKRYGNKACPLNSLYWNFYLTHENKLKKNQRVSMMYRLLEKMEPLEIEKIKQQATIYLQEINTL</sequence>
<dbReference type="Pfam" id="PF04244">
    <property type="entry name" value="DPRP"/>
    <property type="match status" value="1"/>
</dbReference>
<evidence type="ECO:0000313" key="1">
    <source>
        <dbReference type="EMBL" id="TKC01057.1"/>
    </source>
</evidence>
<dbReference type="InterPro" id="IPR036134">
    <property type="entry name" value="Crypto/Photolyase_FAD-like_sf"/>
</dbReference>
<dbReference type="RefSeq" id="WP_136825262.1">
    <property type="nucleotide sequence ID" value="NZ_SWBP01000001.1"/>
</dbReference>
<name>A0A4U1C9G2_9SPHI</name>
<accession>A0A4U1C9G2</accession>
<dbReference type="InterPro" id="IPR052551">
    <property type="entry name" value="UV-DNA_repair_photolyase"/>
</dbReference>
<evidence type="ECO:0000313" key="2">
    <source>
        <dbReference type="Proteomes" id="UP000308181"/>
    </source>
</evidence>
<dbReference type="AlphaFoldDB" id="A0A4U1C9G2"/>
<dbReference type="Gene3D" id="1.10.579.10">
    <property type="entry name" value="DNA Cyclobutane Dipyrimidine Photolyase, subunit A, domain 3"/>
    <property type="match status" value="1"/>
</dbReference>
<comment type="caution">
    <text evidence="1">The sequence shown here is derived from an EMBL/GenBank/DDBJ whole genome shotgun (WGS) entry which is preliminary data.</text>
</comment>
<dbReference type="Proteomes" id="UP000308181">
    <property type="component" value="Unassembled WGS sequence"/>
</dbReference>
<dbReference type="SUPFAM" id="SSF48173">
    <property type="entry name" value="Cryptochrome/photolyase FAD-binding domain"/>
    <property type="match status" value="1"/>
</dbReference>
<dbReference type="InterPro" id="IPR007357">
    <property type="entry name" value="PhrB-like"/>
</dbReference>
<dbReference type="Gene3D" id="3.40.50.620">
    <property type="entry name" value="HUPs"/>
    <property type="match status" value="1"/>
</dbReference>
<dbReference type="EMBL" id="SWBP01000001">
    <property type="protein sequence ID" value="TKC01057.1"/>
    <property type="molecule type" value="Genomic_DNA"/>
</dbReference>
<dbReference type="OrthoDB" id="5288100at2"/>
<dbReference type="InterPro" id="IPR014729">
    <property type="entry name" value="Rossmann-like_a/b/a_fold"/>
</dbReference>
<dbReference type="Gene3D" id="1.25.40.80">
    <property type="match status" value="1"/>
</dbReference>
<organism evidence="1 2">
    <name type="scientific">Pedobacter cryophilus</name>
    <dbReference type="NCBI Taxonomy" id="2571271"/>
    <lineage>
        <taxon>Bacteria</taxon>
        <taxon>Pseudomonadati</taxon>
        <taxon>Bacteroidota</taxon>
        <taxon>Sphingobacteriia</taxon>
        <taxon>Sphingobacteriales</taxon>
        <taxon>Sphingobacteriaceae</taxon>
        <taxon>Pedobacter</taxon>
    </lineage>
</organism>
<protein>
    <submittedName>
        <fullName evidence="1">Cryptochrome/photolyase family protein</fullName>
    </submittedName>
</protein>
<dbReference type="PANTHER" id="PTHR38657">
    <property type="entry name" value="SLR1343 PROTEIN"/>
    <property type="match status" value="1"/>
</dbReference>
<dbReference type="Gene3D" id="1.10.10.1710">
    <property type="entry name" value="Deoxyribodipyrimidine photolyase-related"/>
    <property type="match status" value="1"/>
</dbReference>
<keyword evidence="1" id="KW-0456">Lyase</keyword>
<keyword evidence="2" id="KW-1185">Reference proteome</keyword>
<dbReference type="PANTHER" id="PTHR38657:SF1">
    <property type="entry name" value="SLR1343 PROTEIN"/>
    <property type="match status" value="1"/>
</dbReference>
<reference evidence="1 2" key="1">
    <citation type="submission" date="2019-04" db="EMBL/GenBank/DDBJ databases">
        <title>Pedobacter sp. AR-3-17 sp. nov., isolated from Arctic soil.</title>
        <authorList>
            <person name="Dahal R.H."/>
            <person name="Kim D.-U."/>
        </authorList>
    </citation>
    <scope>NUCLEOTIDE SEQUENCE [LARGE SCALE GENOMIC DNA]</scope>
    <source>
        <strain evidence="1 2">AR-3-17</strain>
    </source>
</reference>
<gene>
    <name evidence="1" type="ORF">FA046_05105</name>
</gene>